<evidence type="ECO:0000313" key="5">
    <source>
        <dbReference type="EMBL" id="PZO20323.1"/>
    </source>
</evidence>
<dbReference type="SUPFAM" id="SSF56176">
    <property type="entry name" value="FAD-binding/transporter-associated domain-like"/>
    <property type="match status" value="1"/>
</dbReference>
<dbReference type="Proteomes" id="UP000249354">
    <property type="component" value="Unassembled WGS sequence"/>
</dbReference>
<dbReference type="InterPro" id="IPR016167">
    <property type="entry name" value="FAD-bd_PCMH_sub1"/>
</dbReference>
<dbReference type="GO" id="GO:0071949">
    <property type="term" value="F:FAD binding"/>
    <property type="evidence" value="ECO:0007669"/>
    <property type="project" value="InterPro"/>
</dbReference>
<evidence type="ECO:0000256" key="2">
    <source>
        <dbReference type="ARBA" id="ARBA00022827"/>
    </source>
</evidence>
<protein>
    <submittedName>
        <fullName evidence="5">FAD-binding oxidoreductase</fullName>
    </submittedName>
</protein>
<dbReference type="Pfam" id="PF04030">
    <property type="entry name" value="ALO"/>
    <property type="match status" value="1"/>
</dbReference>
<sequence>MPHQLHSLSSRYRVKTVLLILLAIIAVSLTVVARPALHLVRAALHDRDEILPLPPGTVDDASRLNPTRMQLVQVSSELSTAKEQLRTVLKEAKAQGKKVTMAGSRHTMGGQTIYPDGISLDMTRFKQMQLNTTTQILTVQSGATWSAIIPYLNQQGYSVAVMQSNNDFSVGGTMSANAHGWQHDSPPFASTVESFRLMLADGTVVQCSRKENAELFSLVLGGYGLFGIILDVNLKVALNELYSAQRVIIPSEDYVETYQRRVSADVGMVYGRLSVAPDSFLSEAILTTYHKVTAEPEGALTTPSQAGLARTVFRGSVDSDYGKNLRWQLEKASGGEAGTSVSRNQIMNRPSTLFENHRQTETDILHEYFIPPESLELFLEKCREIIPKYKLDLLNVTVRNVELDSDSYLRYADQEMFGLVMLFHQQRRASDEAEMRSLTQELVEAALEVGGRYYLPYRLHSTPEQFHRAYPQATKFFQLKRQYDPDETFQNYFYTQYGR</sequence>
<dbReference type="GO" id="GO:0016020">
    <property type="term" value="C:membrane"/>
    <property type="evidence" value="ECO:0007669"/>
    <property type="project" value="InterPro"/>
</dbReference>
<keyword evidence="3" id="KW-0560">Oxidoreductase</keyword>
<dbReference type="InterPro" id="IPR006094">
    <property type="entry name" value="Oxid_FAD_bind_N"/>
</dbReference>
<dbReference type="InterPro" id="IPR016166">
    <property type="entry name" value="FAD-bd_PCMH"/>
</dbReference>
<dbReference type="GO" id="GO:0003885">
    <property type="term" value="F:D-arabinono-1,4-lactone oxidase activity"/>
    <property type="evidence" value="ECO:0007669"/>
    <property type="project" value="InterPro"/>
</dbReference>
<dbReference type="InterPro" id="IPR007173">
    <property type="entry name" value="ALO_C"/>
</dbReference>
<keyword evidence="1" id="KW-0285">Flavoprotein</keyword>
<dbReference type="PROSITE" id="PS51387">
    <property type="entry name" value="FAD_PCMH"/>
    <property type="match status" value="1"/>
</dbReference>
<evidence type="ECO:0000256" key="1">
    <source>
        <dbReference type="ARBA" id="ARBA00022630"/>
    </source>
</evidence>
<dbReference type="Pfam" id="PF01565">
    <property type="entry name" value="FAD_binding_4"/>
    <property type="match status" value="1"/>
</dbReference>
<dbReference type="PANTHER" id="PTHR43762">
    <property type="entry name" value="L-GULONOLACTONE OXIDASE"/>
    <property type="match status" value="1"/>
</dbReference>
<organism evidence="5 6">
    <name type="scientific">Leptolyngbya foveolarum</name>
    <dbReference type="NCBI Taxonomy" id="47253"/>
    <lineage>
        <taxon>Bacteria</taxon>
        <taxon>Bacillati</taxon>
        <taxon>Cyanobacteriota</taxon>
        <taxon>Cyanophyceae</taxon>
        <taxon>Leptolyngbyales</taxon>
        <taxon>Leptolyngbyaceae</taxon>
        <taxon>Leptolyngbya group</taxon>
        <taxon>Leptolyngbya</taxon>
    </lineage>
</organism>
<accession>A0A2W4UHA4</accession>
<dbReference type="Gene3D" id="3.30.43.10">
    <property type="entry name" value="Uridine Diphospho-n-acetylenolpyruvylglucosamine Reductase, domain 2"/>
    <property type="match status" value="1"/>
</dbReference>
<dbReference type="PANTHER" id="PTHR43762:SF1">
    <property type="entry name" value="D-ARABINONO-1,4-LACTONE OXIDASE"/>
    <property type="match status" value="1"/>
</dbReference>
<dbReference type="EMBL" id="QBMC01000031">
    <property type="protein sequence ID" value="PZO20323.1"/>
    <property type="molecule type" value="Genomic_DNA"/>
</dbReference>
<evidence type="ECO:0000256" key="3">
    <source>
        <dbReference type="ARBA" id="ARBA00023002"/>
    </source>
</evidence>
<feature type="domain" description="FAD-binding PCMH-type" evidence="4">
    <location>
        <begin position="64"/>
        <end position="239"/>
    </location>
</feature>
<dbReference type="InterPro" id="IPR036318">
    <property type="entry name" value="FAD-bd_PCMH-like_sf"/>
</dbReference>
<proteinExistence type="predicted"/>
<dbReference type="SUPFAM" id="SSF55103">
    <property type="entry name" value="FAD-linked oxidases, C-terminal domain"/>
    <property type="match status" value="1"/>
</dbReference>
<reference evidence="6" key="1">
    <citation type="submission" date="2018-04" db="EMBL/GenBank/DDBJ databases">
        <authorList>
            <person name="Cornet L."/>
        </authorList>
    </citation>
    <scope>NUCLEOTIDE SEQUENCE [LARGE SCALE GENOMIC DNA]</scope>
</reference>
<dbReference type="InterPro" id="IPR010031">
    <property type="entry name" value="FAD_lactone_oxidase-like"/>
</dbReference>
<dbReference type="Gene3D" id="3.40.462.10">
    <property type="entry name" value="FAD-linked oxidases, C-terminal domain"/>
    <property type="match status" value="1"/>
</dbReference>
<comment type="caution">
    <text evidence="5">The sequence shown here is derived from an EMBL/GenBank/DDBJ whole genome shotgun (WGS) entry which is preliminary data.</text>
</comment>
<gene>
    <name evidence="5" type="ORF">DCF25_06740</name>
</gene>
<dbReference type="AlphaFoldDB" id="A0A2W4UHA4"/>
<dbReference type="Gene3D" id="3.30.465.10">
    <property type="match status" value="1"/>
</dbReference>
<dbReference type="InterPro" id="IPR016164">
    <property type="entry name" value="FAD-linked_Oxase-like_C"/>
</dbReference>
<name>A0A2W4UHA4_9CYAN</name>
<dbReference type="InterPro" id="IPR016169">
    <property type="entry name" value="FAD-bd_PCMH_sub2"/>
</dbReference>
<evidence type="ECO:0000313" key="6">
    <source>
        <dbReference type="Proteomes" id="UP000249354"/>
    </source>
</evidence>
<evidence type="ECO:0000259" key="4">
    <source>
        <dbReference type="PROSITE" id="PS51387"/>
    </source>
</evidence>
<reference evidence="5 6" key="2">
    <citation type="submission" date="2018-06" db="EMBL/GenBank/DDBJ databases">
        <title>Metagenomic assembly of (sub)arctic Cyanobacteria and their associated microbiome from non-axenic cultures.</title>
        <authorList>
            <person name="Baurain D."/>
        </authorList>
    </citation>
    <scope>NUCLEOTIDE SEQUENCE [LARGE SCALE GENOMIC DNA]</scope>
    <source>
        <strain evidence="5">ULC129bin1</strain>
    </source>
</reference>
<dbReference type="InterPro" id="IPR016170">
    <property type="entry name" value="Cytok_DH_C_sf"/>
</dbReference>
<keyword evidence="2" id="KW-0274">FAD</keyword>